<dbReference type="InterPro" id="IPR049054">
    <property type="entry name" value="CN_hydtase_beta-like_N"/>
</dbReference>
<dbReference type="EMBL" id="CP092427">
    <property type="protein sequence ID" value="ULP35798.1"/>
    <property type="molecule type" value="Genomic_DNA"/>
</dbReference>
<dbReference type="Gene3D" id="1.10.472.20">
    <property type="entry name" value="Nitrile hydratase, beta subunit"/>
    <property type="match status" value="1"/>
</dbReference>
<feature type="domain" description="Nitrile hydratase beta subunit-like N-terminal" evidence="1">
    <location>
        <begin position="9"/>
        <end position="101"/>
    </location>
</feature>
<accession>A0A9X3BQ92</accession>
<dbReference type="Pfam" id="PF21006">
    <property type="entry name" value="NHase_beta_N"/>
    <property type="match status" value="1"/>
</dbReference>
<dbReference type="EMBL" id="JACKRN010000675">
    <property type="protein sequence ID" value="MCV7072282.1"/>
    <property type="molecule type" value="Genomic_DNA"/>
</dbReference>
<dbReference type="InterPro" id="IPR042262">
    <property type="entry name" value="CN_hydtase_beta_C"/>
</dbReference>
<evidence type="ECO:0000313" key="3">
    <source>
        <dbReference type="EMBL" id="ULP35798.1"/>
    </source>
</evidence>
<keyword evidence="4" id="KW-1185">Reference proteome</keyword>
<reference evidence="2" key="2">
    <citation type="journal article" date="2022" name="BMC Genomics">
        <title>Comparative genome analysis of mycobacteria focusing on tRNA and non-coding RNA.</title>
        <authorList>
            <person name="Behra P.R.K."/>
            <person name="Pettersson B.M.F."/>
            <person name="Ramesh M."/>
            <person name="Das S."/>
            <person name="Dasgupta S."/>
            <person name="Kirsebom L.A."/>
        </authorList>
    </citation>
    <scope>NUCLEOTIDE SEQUENCE</scope>
    <source>
        <strain evidence="2">DSM 45406</strain>
    </source>
</reference>
<reference evidence="2" key="1">
    <citation type="submission" date="2020-07" db="EMBL/GenBank/DDBJ databases">
        <authorList>
            <person name="Pettersson B.M.F."/>
            <person name="Behra P.R.K."/>
            <person name="Ramesh M."/>
            <person name="Das S."/>
            <person name="Dasgupta S."/>
            <person name="Kirsebom L.A."/>
        </authorList>
    </citation>
    <scope>NUCLEOTIDE SEQUENCE</scope>
    <source>
        <strain evidence="2">DSM 45406</strain>
    </source>
</reference>
<evidence type="ECO:0000313" key="4">
    <source>
        <dbReference type="Proteomes" id="UP001055159"/>
    </source>
</evidence>
<dbReference type="Proteomes" id="UP001055159">
    <property type="component" value="Chromosome"/>
</dbReference>
<evidence type="ECO:0000313" key="2">
    <source>
        <dbReference type="EMBL" id="MCV7072282.1"/>
    </source>
</evidence>
<organism evidence="2 5">
    <name type="scientific">Mycolicibacterium rufum</name>
    <dbReference type="NCBI Taxonomy" id="318424"/>
    <lineage>
        <taxon>Bacteria</taxon>
        <taxon>Bacillati</taxon>
        <taxon>Actinomycetota</taxon>
        <taxon>Actinomycetes</taxon>
        <taxon>Mycobacteriales</taxon>
        <taxon>Mycobacteriaceae</taxon>
        <taxon>Mycolicibacterium</taxon>
    </lineage>
</organism>
<dbReference type="NCBIfam" id="TIGR03889">
    <property type="entry name" value="nitrile_acc"/>
    <property type="match status" value="1"/>
</dbReference>
<dbReference type="RefSeq" id="WP_043411899.1">
    <property type="nucleotide sequence ID" value="NZ_CP092427.2"/>
</dbReference>
<dbReference type="SUPFAM" id="SSF50090">
    <property type="entry name" value="Electron transport accessory proteins"/>
    <property type="match status" value="1"/>
</dbReference>
<dbReference type="InterPro" id="IPR023808">
    <property type="entry name" value="Nitrile_Hydratase_acc_put"/>
</dbReference>
<dbReference type="InterPro" id="IPR008990">
    <property type="entry name" value="Elect_transpt_acc-like_dom_sf"/>
</dbReference>
<dbReference type="Proteomes" id="UP001140272">
    <property type="component" value="Unassembled WGS sequence"/>
</dbReference>
<dbReference type="AlphaFoldDB" id="A0A9X3BQ92"/>
<name>A0A9X3BQ92_9MYCO</name>
<protein>
    <submittedName>
        <fullName evidence="2">Nitrile hydratase accessory protein</fullName>
    </submittedName>
</protein>
<evidence type="ECO:0000313" key="5">
    <source>
        <dbReference type="Proteomes" id="UP001140272"/>
    </source>
</evidence>
<proteinExistence type="predicted"/>
<gene>
    <name evidence="2" type="ORF">H7H73_19790</name>
    <name evidence="3" type="ORF">MJO55_21475</name>
</gene>
<evidence type="ECO:0000259" key="1">
    <source>
        <dbReference type="Pfam" id="PF21006"/>
    </source>
</evidence>
<reference evidence="3" key="3">
    <citation type="submission" date="2022-08" db="EMBL/GenBank/DDBJ databases">
        <title>Whole genome sequencing of non-tuberculosis mycobacteria type-strains.</title>
        <authorList>
            <person name="Igarashi Y."/>
            <person name="Osugi A."/>
            <person name="Mitarai S."/>
        </authorList>
    </citation>
    <scope>NUCLEOTIDE SEQUENCE</scope>
    <source>
        <strain evidence="3">JCM 16372</strain>
    </source>
</reference>
<sequence length="112" mass="12548">MSVPLEITGPLAPPRANGELVFAEPWESRAFAMAMTLTENGFLTWRDFQTALVARIEAWQTSAEATRPPWRYYDHWLAALEEVLVAAGHLRDGDVAARLRVLAGRPVGHDHR</sequence>